<evidence type="ECO:0000313" key="12">
    <source>
        <dbReference type="Proteomes" id="UP000012073"/>
    </source>
</evidence>
<dbReference type="RefSeq" id="XP_005713539.1">
    <property type="nucleotide sequence ID" value="XM_005713482.1"/>
</dbReference>
<dbReference type="GO" id="GO:0003964">
    <property type="term" value="F:RNA-directed DNA polymerase activity"/>
    <property type="evidence" value="ECO:0007669"/>
    <property type="project" value="UniProtKB-KW"/>
</dbReference>
<name>R7Q8B2_CHOCR</name>
<evidence type="ECO:0000259" key="10">
    <source>
        <dbReference type="Pfam" id="PF17917"/>
    </source>
</evidence>
<keyword evidence="4" id="KW-0540">Nuclease</keyword>
<organism evidence="11 12">
    <name type="scientific">Chondrus crispus</name>
    <name type="common">Carrageen Irish moss</name>
    <name type="synonym">Polymorpha crispa</name>
    <dbReference type="NCBI Taxonomy" id="2769"/>
    <lineage>
        <taxon>Eukaryota</taxon>
        <taxon>Rhodophyta</taxon>
        <taxon>Florideophyceae</taxon>
        <taxon>Rhodymeniophycidae</taxon>
        <taxon>Gigartinales</taxon>
        <taxon>Gigartinaceae</taxon>
        <taxon>Chondrus</taxon>
    </lineage>
</organism>
<dbReference type="InterPro" id="IPR043128">
    <property type="entry name" value="Rev_trsase/Diguanyl_cyclase"/>
</dbReference>
<dbReference type="PhylomeDB" id="R7Q8B2"/>
<sequence length="328" mass="37184">MGEARSILPPKGWYHAVLCRVQKAQRSHRSRFLSVAEDGRGHRFPRRRYYDVCAALRVVPFPPHAVWFEECPRYLPAGRRYYTVACKWETALVYLDDVIIYSKTVTEHFAHVREFSGLLPDAGVSLKLSKCAFFDTSLTCLGHVIQPGRLEVERKNGVAIERARPPQNQAELRSFLGICNVYRRFVKGFAKIAAPLNRKTGKINPSSSRFFPMRNTRRSWSSSSASCPHRSSLYPVTEKCPLDTDACAYQVGCTLLQEQPSGERVPIGYWSRALTDAEKNYTTTEKECLVVVWSILTLRPYLYRNTFDLGTDHEAPDGSPTCRIAPAG</sequence>
<dbReference type="GeneID" id="17321253"/>
<dbReference type="Pfam" id="PF00078">
    <property type="entry name" value="RVT_1"/>
    <property type="match status" value="1"/>
</dbReference>
<dbReference type="GO" id="GO:0004190">
    <property type="term" value="F:aspartic-type endopeptidase activity"/>
    <property type="evidence" value="ECO:0007669"/>
    <property type="project" value="UniProtKB-KW"/>
</dbReference>
<dbReference type="GO" id="GO:0004519">
    <property type="term" value="F:endonuclease activity"/>
    <property type="evidence" value="ECO:0007669"/>
    <property type="project" value="UniProtKB-KW"/>
</dbReference>
<dbReference type="CDD" id="cd09274">
    <property type="entry name" value="RNase_HI_RT_Ty3"/>
    <property type="match status" value="1"/>
</dbReference>
<dbReference type="Gene3D" id="3.30.70.270">
    <property type="match status" value="2"/>
</dbReference>
<dbReference type="GO" id="GO:0006508">
    <property type="term" value="P:proteolysis"/>
    <property type="evidence" value="ECO:0007669"/>
    <property type="project" value="UniProtKB-KW"/>
</dbReference>
<keyword evidence="1" id="KW-0645">Protease</keyword>
<evidence type="ECO:0000256" key="2">
    <source>
        <dbReference type="ARBA" id="ARBA00022679"/>
    </source>
</evidence>
<dbReference type="AlphaFoldDB" id="R7Q8B2"/>
<dbReference type="InterPro" id="IPR000477">
    <property type="entry name" value="RT_dom"/>
</dbReference>
<keyword evidence="7" id="KW-0378">Hydrolase</keyword>
<accession>R7Q8B2</accession>
<dbReference type="OrthoDB" id="430238at2759"/>
<dbReference type="FunFam" id="3.10.20.370:FF:000001">
    <property type="entry name" value="Retrovirus-related Pol polyprotein from transposon 17.6-like protein"/>
    <property type="match status" value="1"/>
</dbReference>
<keyword evidence="3" id="KW-0548">Nucleotidyltransferase</keyword>
<evidence type="ECO:0000256" key="1">
    <source>
        <dbReference type="ARBA" id="ARBA00022670"/>
    </source>
</evidence>
<evidence type="ECO:0000256" key="4">
    <source>
        <dbReference type="ARBA" id="ARBA00022722"/>
    </source>
</evidence>
<keyword evidence="8" id="KW-0695">RNA-directed DNA polymerase</keyword>
<dbReference type="STRING" id="2769.R7Q8B2"/>
<dbReference type="SUPFAM" id="SSF56672">
    <property type="entry name" value="DNA/RNA polymerases"/>
    <property type="match status" value="1"/>
</dbReference>
<evidence type="ECO:0000256" key="6">
    <source>
        <dbReference type="ARBA" id="ARBA00022759"/>
    </source>
</evidence>
<protein>
    <submittedName>
        <fullName evidence="11">Uncharacterized protein</fullName>
    </submittedName>
</protein>
<keyword evidence="2" id="KW-0808">Transferase</keyword>
<dbReference type="Proteomes" id="UP000012073">
    <property type="component" value="Unassembled WGS sequence"/>
</dbReference>
<proteinExistence type="predicted"/>
<gene>
    <name evidence="11" type="ORF">CHC_T00002507001</name>
</gene>
<dbReference type="PANTHER" id="PTHR33064">
    <property type="entry name" value="POL PROTEIN"/>
    <property type="match status" value="1"/>
</dbReference>
<dbReference type="InterPro" id="IPR041373">
    <property type="entry name" value="RT_RNaseH"/>
</dbReference>
<evidence type="ECO:0000313" key="11">
    <source>
        <dbReference type="EMBL" id="CDF33720.1"/>
    </source>
</evidence>
<keyword evidence="12" id="KW-1185">Reference proteome</keyword>
<evidence type="ECO:0000256" key="3">
    <source>
        <dbReference type="ARBA" id="ARBA00022695"/>
    </source>
</evidence>
<keyword evidence="6" id="KW-0255">Endonuclease</keyword>
<dbReference type="InterPro" id="IPR051320">
    <property type="entry name" value="Viral_Replic_Matur_Polypro"/>
</dbReference>
<evidence type="ECO:0000259" key="9">
    <source>
        <dbReference type="Pfam" id="PF00078"/>
    </source>
</evidence>
<dbReference type="PANTHER" id="PTHR33064:SF37">
    <property type="entry name" value="RIBONUCLEASE H"/>
    <property type="match status" value="1"/>
</dbReference>
<evidence type="ECO:0000256" key="7">
    <source>
        <dbReference type="ARBA" id="ARBA00022801"/>
    </source>
</evidence>
<dbReference type="InterPro" id="IPR043502">
    <property type="entry name" value="DNA/RNA_pol_sf"/>
</dbReference>
<dbReference type="Pfam" id="PF17917">
    <property type="entry name" value="RT_RNaseH"/>
    <property type="match status" value="1"/>
</dbReference>
<keyword evidence="5" id="KW-0064">Aspartyl protease</keyword>
<evidence type="ECO:0000256" key="5">
    <source>
        <dbReference type="ARBA" id="ARBA00022750"/>
    </source>
</evidence>
<dbReference type="KEGG" id="ccp:CHC_T00002507001"/>
<reference evidence="12" key="1">
    <citation type="journal article" date="2013" name="Proc. Natl. Acad. Sci. U.S.A.">
        <title>Genome structure and metabolic features in the red seaweed Chondrus crispus shed light on evolution of the Archaeplastida.</title>
        <authorList>
            <person name="Collen J."/>
            <person name="Porcel B."/>
            <person name="Carre W."/>
            <person name="Ball S.G."/>
            <person name="Chaparro C."/>
            <person name="Tonon T."/>
            <person name="Barbeyron T."/>
            <person name="Michel G."/>
            <person name="Noel B."/>
            <person name="Valentin K."/>
            <person name="Elias M."/>
            <person name="Artiguenave F."/>
            <person name="Arun A."/>
            <person name="Aury J.M."/>
            <person name="Barbosa-Neto J.F."/>
            <person name="Bothwell J.H."/>
            <person name="Bouget F.Y."/>
            <person name="Brillet L."/>
            <person name="Cabello-Hurtado F."/>
            <person name="Capella-Gutierrez S."/>
            <person name="Charrier B."/>
            <person name="Cladiere L."/>
            <person name="Cock J.M."/>
            <person name="Coelho S.M."/>
            <person name="Colleoni C."/>
            <person name="Czjzek M."/>
            <person name="Da Silva C."/>
            <person name="Delage L."/>
            <person name="Denoeud F."/>
            <person name="Deschamps P."/>
            <person name="Dittami S.M."/>
            <person name="Gabaldon T."/>
            <person name="Gachon C.M."/>
            <person name="Groisillier A."/>
            <person name="Herve C."/>
            <person name="Jabbari K."/>
            <person name="Katinka M."/>
            <person name="Kloareg B."/>
            <person name="Kowalczyk N."/>
            <person name="Labadie K."/>
            <person name="Leblanc C."/>
            <person name="Lopez P.J."/>
            <person name="McLachlan D.H."/>
            <person name="Meslet-Cladiere L."/>
            <person name="Moustafa A."/>
            <person name="Nehr Z."/>
            <person name="Nyvall Collen P."/>
            <person name="Panaud O."/>
            <person name="Partensky F."/>
            <person name="Poulain J."/>
            <person name="Rensing S.A."/>
            <person name="Rousvoal S."/>
            <person name="Samson G."/>
            <person name="Symeonidi A."/>
            <person name="Weissenbach J."/>
            <person name="Zambounis A."/>
            <person name="Wincker P."/>
            <person name="Boyen C."/>
        </authorList>
    </citation>
    <scope>NUCLEOTIDE SEQUENCE [LARGE SCALE GENOMIC DNA]</scope>
    <source>
        <strain evidence="12">cv. Stackhouse</strain>
    </source>
</reference>
<dbReference type="EMBL" id="HG001655">
    <property type="protein sequence ID" value="CDF33720.1"/>
    <property type="molecule type" value="Genomic_DNA"/>
</dbReference>
<feature type="domain" description="Reverse transcriptase" evidence="9">
    <location>
        <begin position="90"/>
        <end position="145"/>
    </location>
</feature>
<evidence type="ECO:0000256" key="8">
    <source>
        <dbReference type="ARBA" id="ARBA00022918"/>
    </source>
</evidence>
<dbReference type="Gramene" id="CDF33720">
    <property type="protein sequence ID" value="CDF33720"/>
    <property type="gene ID" value="CHC_T00002507001"/>
</dbReference>
<feature type="domain" description="Reverse transcriptase RNase H-like" evidence="10">
    <location>
        <begin position="238"/>
        <end position="315"/>
    </location>
</feature>